<evidence type="ECO:0000313" key="2">
    <source>
        <dbReference type="EMBL" id="AMW33810.2"/>
    </source>
</evidence>
<dbReference type="Gene3D" id="1.20.58.300">
    <property type="entry name" value="FlgN-like"/>
    <property type="match status" value="1"/>
</dbReference>
<feature type="coiled-coil region" evidence="1">
    <location>
        <begin position="36"/>
        <end position="63"/>
    </location>
</feature>
<keyword evidence="2" id="KW-0966">Cell projection</keyword>
<accession>A0AAI8CPA4</accession>
<keyword evidence="2" id="KW-0282">Flagellum</keyword>
<evidence type="ECO:0000313" key="3">
    <source>
        <dbReference type="Proteomes" id="UP000093740"/>
    </source>
</evidence>
<proteinExistence type="predicted"/>
<organism evidence="2 3">
    <name type="scientific">Fervidobacterium islandicum</name>
    <dbReference type="NCBI Taxonomy" id="2423"/>
    <lineage>
        <taxon>Bacteria</taxon>
        <taxon>Thermotogati</taxon>
        <taxon>Thermotogota</taxon>
        <taxon>Thermotogae</taxon>
        <taxon>Thermotogales</taxon>
        <taxon>Fervidobacteriaceae</taxon>
        <taxon>Fervidobacterium</taxon>
    </lineage>
</organism>
<name>A0AAI8CPA4_FERIS</name>
<dbReference type="KEGG" id="fia:NA23_09945"/>
<dbReference type="RefSeq" id="WP_236938379.1">
    <property type="nucleotide sequence ID" value="NZ_CP014334.2"/>
</dbReference>
<keyword evidence="3" id="KW-1185">Reference proteome</keyword>
<reference evidence="2 3" key="1">
    <citation type="journal article" date="2015" name="Stand. Genomic Sci.">
        <title>Genome sequence of a native-feather degrading extremely thermophilic Eubacterium, Fervidobacterium islandicum AW-1.</title>
        <authorList>
            <person name="Lee Y.J."/>
            <person name="Jeong H."/>
            <person name="Park G.S."/>
            <person name="Kwak Y."/>
            <person name="Lee S.J."/>
            <person name="Lee S.J."/>
            <person name="Park M.K."/>
            <person name="Kim J.Y."/>
            <person name="Kang H.K."/>
            <person name="Shin J.H."/>
            <person name="Lee D.W."/>
        </authorList>
    </citation>
    <scope>NUCLEOTIDE SEQUENCE [LARGE SCALE GENOMIC DNA]</scope>
    <source>
        <strain evidence="2 3">AW-1</strain>
    </source>
</reference>
<dbReference type="Proteomes" id="UP000093740">
    <property type="component" value="Chromosome"/>
</dbReference>
<dbReference type="EMBL" id="CP014334">
    <property type="protein sequence ID" value="AMW33810.2"/>
    <property type="molecule type" value="Genomic_DNA"/>
</dbReference>
<protein>
    <submittedName>
        <fullName evidence="2">Flagellar biosynthesis protein FlgN</fullName>
    </submittedName>
</protein>
<sequence length="157" mass="18338">MLLMENLKSEVRVFESMIQAFRGLESAVLNRQTDMLSKYAVAIEELSLEVSRLEDERDIILKEMGYHNIKDYINRSTDENTPQVAYLAAEIVEKLNELTIVIESIRQIFEFENHYFEFLNNLVRGINPSPNYSFNQNRHGVSSYSSNYNAPRYDSLK</sequence>
<evidence type="ECO:0000256" key="1">
    <source>
        <dbReference type="SAM" id="Coils"/>
    </source>
</evidence>
<keyword evidence="1" id="KW-0175">Coiled coil</keyword>
<gene>
    <name evidence="2" type="ORF">NA23_09945</name>
</gene>
<keyword evidence="2" id="KW-0969">Cilium</keyword>
<dbReference type="AlphaFoldDB" id="A0AAI8CPA4"/>